<dbReference type="AlphaFoldDB" id="A0A5D0HS46"/>
<dbReference type="Pfam" id="PF13505">
    <property type="entry name" value="OMP_b-brl"/>
    <property type="match status" value="1"/>
</dbReference>
<sequence length="191" mass="21031">MKNVILTLALVFISMVSFSQTTIRPGARIGANFANITNTEFDNKTDFYIGAFATIKFADFYRLQPEINYSKQGGKSDISNTNNLEINYLGLTLANKFSPIRNSGLQIAVGPVINFKTGDNYDGFDDIEGFDFGLMGGIGYELPMGLTIEARYNLGLVDLFGSNINNETPVDEILLNKVIQLGLSYTFNFGS</sequence>
<comment type="caution">
    <text evidence="4">The sequence shown here is derived from an EMBL/GenBank/DDBJ whole genome shotgun (WGS) entry which is preliminary data.</text>
</comment>
<gene>
    <name evidence="4" type="ORF">FUA24_11465</name>
</gene>
<protein>
    <submittedName>
        <fullName evidence="4">PorT family protein</fullName>
    </submittedName>
</protein>
<dbReference type="OrthoDB" id="947434at2"/>
<feature type="chain" id="PRO_5022712191" evidence="2">
    <location>
        <begin position="20"/>
        <end position="191"/>
    </location>
</feature>
<feature type="signal peptide" evidence="2">
    <location>
        <begin position="1"/>
        <end position="19"/>
    </location>
</feature>
<keyword evidence="1 2" id="KW-0732">Signal</keyword>
<evidence type="ECO:0000256" key="1">
    <source>
        <dbReference type="ARBA" id="ARBA00022729"/>
    </source>
</evidence>
<reference evidence="4 5" key="1">
    <citation type="submission" date="2019-08" db="EMBL/GenBank/DDBJ databases">
        <title>Seonamhaeicola sediminis sp. nov., isolated from marine sediment.</title>
        <authorList>
            <person name="Cao W.R."/>
        </authorList>
    </citation>
    <scope>NUCLEOTIDE SEQUENCE [LARGE SCALE GENOMIC DNA]</scope>
    <source>
        <strain evidence="4 5">B011</strain>
    </source>
</reference>
<organism evidence="4 5">
    <name type="scientific">Seonamhaeicola marinus</name>
    <dbReference type="NCBI Taxonomy" id="1912246"/>
    <lineage>
        <taxon>Bacteria</taxon>
        <taxon>Pseudomonadati</taxon>
        <taxon>Bacteroidota</taxon>
        <taxon>Flavobacteriia</taxon>
        <taxon>Flavobacteriales</taxon>
        <taxon>Flavobacteriaceae</taxon>
    </lineage>
</organism>
<dbReference type="RefSeq" id="WP_148542390.1">
    <property type="nucleotide sequence ID" value="NZ_VSDQ01000679.1"/>
</dbReference>
<feature type="domain" description="Outer membrane protein beta-barrel" evidence="3">
    <location>
        <begin position="6"/>
        <end position="187"/>
    </location>
</feature>
<keyword evidence="5" id="KW-1185">Reference proteome</keyword>
<proteinExistence type="predicted"/>
<dbReference type="Proteomes" id="UP000323930">
    <property type="component" value="Unassembled WGS sequence"/>
</dbReference>
<name>A0A5D0HS46_9FLAO</name>
<dbReference type="EMBL" id="VSDQ01000679">
    <property type="protein sequence ID" value="TYA73961.1"/>
    <property type="molecule type" value="Genomic_DNA"/>
</dbReference>
<dbReference type="InterPro" id="IPR011250">
    <property type="entry name" value="OMP/PagP_B-barrel"/>
</dbReference>
<evidence type="ECO:0000313" key="4">
    <source>
        <dbReference type="EMBL" id="TYA73961.1"/>
    </source>
</evidence>
<evidence type="ECO:0000256" key="2">
    <source>
        <dbReference type="SAM" id="SignalP"/>
    </source>
</evidence>
<dbReference type="InterPro" id="IPR027385">
    <property type="entry name" value="Beta-barrel_OMP"/>
</dbReference>
<dbReference type="SUPFAM" id="SSF56925">
    <property type="entry name" value="OMPA-like"/>
    <property type="match status" value="1"/>
</dbReference>
<evidence type="ECO:0000259" key="3">
    <source>
        <dbReference type="Pfam" id="PF13505"/>
    </source>
</evidence>
<accession>A0A5D0HS46</accession>
<evidence type="ECO:0000313" key="5">
    <source>
        <dbReference type="Proteomes" id="UP000323930"/>
    </source>
</evidence>